<dbReference type="EMBL" id="FWFS01000013">
    <property type="protein sequence ID" value="SLN66871.1"/>
    <property type="molecule type" value="Genomic_DNA"/>
</dbReference>
<dbReference type="Proteomes" id="UP000193862">
    <property type="component" value="Unassembled WGS sequence"/>
</dbReference>
<evidence type="ECO:0000256" key="1">
    <source>
        <dbReference type="ARBA" id="ARBA00004196"/>
    </source>
</evidence>
<protein>
    <submittedName>
        <fullName evidence="5">Imelysin</fullName>
    </submittedName>
</protein>
<name>A0A1Y5TLH7_9RHOB</name>
<dbReference type="CDD" id="cd14659">
    <property type="entry name" value="Imelysin-like_IPPA"/>
    <property type="match status" value="1"/>
</dbReference>
<keyword evidence="6" id="KW-1185">Reference proteome</keyword>
<feature type="chain" id="PRO_5013345928" evidence="3">
    <location>
        <begin position="26"/>
        <end position="336"/>
    </location>
</feature>
<evidence type="ECO:0000313" key="5">
    <source>
        <dbReference type="EMBL" id="SLN66871.1"/>
    </source>
</evidence>
<evidence type="ECO:0000313" key="6">
    <source>
        <dbReference type="Proteomes" id="UP000193862"/>
    </source>
</evidence>
<evidence type="ECO:0000256" key="2">
    <source>
        <dbReference type="ARBA" id="ARBA00022729"/>
    </source>
</evidence>
<dbReference type="Pfam" id="PF09375">
    <property type="entry name" value="Peptidase_M75"/>
    <property type="match status" value="1"/>
</dbReference>
<proteinExistence type="predicted"/>
<dbReference type="InterPro" id="IPR034984">
    <property type="entry name" value="Imelysin-like_IPPA"/>
</dbReference>
<dbReference type="RefSeq" id="WP_085837913.1">
    <property type="nucleotide sequence ID" value="NZ_FWFS01000013.1"/>
</dbReference>
<sequence length="336" mass="36436">MTRFSCLFSLALTASLTLVPLGARADVVSDTVKSYVLPRLDRVVASAAALDDAATKDCRPDSESLRVAFDQAYLDWVAVQHLNFGPVQKDNRYFAMVFWPDARNAVNRALRPLIGEANPIVNDPMAFRQSSVAGRGLSALELLLFGDEYPASDYTCALTRAITEDVEQTVREIRAGWTDYALTMIERGAENATYKSDAEVYRQFLTALDAGLEVDADLRLGRPLGTFDAPKPARAEAWRAGLSLPALSVSIASLRDLATSLSGGALDEDTRTEFDRVEAALDSVQDSPDLSLVADPAGRFRVEVLQQTIQTLRRVAAADVGDKLGVKAGFNSLDGD</sequence>
<organism evidence="5 6">
    <name type="scientific">Aquimixticola soesokkakensis</name>
    <dbReference type="NCBI Taxonomy" id="1519096"/>
    <lineage>
        <taxon>Bacteria</taxon>
        <taxon>Pseudomonadati</taxon>
        <taxon>Pseudomonadota</taxon>
        <taxon>Alphaproteobacteria</taxon>
        <taxon>Rhodobacterales</taxon>
        <taxon>Paracoccaceae</taxon>
        <taxon>Aquimixticola</taxon>
    </lineage>
</organism>
<accession>A0A1Y5TLH7</accession>
<evidence type="ECO:0000259" key="4">
    <source>
        <dbReference type="Pfam" id="PF09375"/>
    </source>
</evidence>
<keyword evidence="2 3" id="KW-0732">Signal</keyword>
<dbReference type="InterPro" id="IPR018976">
    <property type="entry name" value="Imelysin-like"/>
</dbReference>
<dbReference type="OrthoDB" id="5729110at2"/>
<dbReference type="GO" id="GO:0030313">
    <property type="term" value="C:cell envelope"/>
    <property type="evidence" value="ECO:0007669"/>
    <property type="project" value="UniProtKB-SubCell"/>
</dbReference>
<dbReference type="InterPro" id="IPR038352">
    <property type="entry name" value="Imelysin_sf"/>
</dbReference>
<gene>
    <name evidence="5" type="ORF">AQS8620_03110</name>
</gene>
<reference evidence="5 6" key="1">
    <citation type="submission" date="2017-03" db="EMBL/GenBank/DDBJ databases">
        <authorList>
            <person name="Afonso C.L."/>
            <person name="Miller P.J."/>
            <person name="Scott M.A."/>
            <person name="Spackman E."/>
            <person name="Goraichik I."/>
            <person name="Dimitrov K.M."/>
            <person name="Suarez D.L."/>
            <person name="Swayne D.E."/>
        </authorList>
    </citation>
    <scope>NUCLEOTIDE SEQUENCE [LARGE SCALE GENOMIC DNA]</scope>
    <source>
        <strain evidence="5 6">CECT 8620</strain>
    </source>
</reference>
<dbReference type="AlphaFoldDB" id="A0A1Y5TLH7"/>
<feature type="domain" description="Imelysin-like" evidence="4">
    <location>
        <begin position="37"/>
        <end position="313"/>
    </location>
</feature>
<dbReference type="Gene3D" id="1.20.1420.20">
    <property type="entry name" value="M75 peptidase, HXXE motif"/>
    <property type="match status" value="1"/>
</dbReference>
<feature type="signal peptide" evidence="3">
    <location>
        <begin position="1"/>
        <end position="25"/>
    </location>
</feature>
<evidence type="ECO:0000256" key="3">
    <source>
        <dbReference type="SAM" id="SignalP"/>
    </source>
</evidence>
<comment type="subcellular location">
    <subcellularLocation>
        <location evidence="1">Cell envelope</location>
    </subcellularLocation>
</comment>